<dbReference type="EMBL" id="CAJVCH010017033">
    <property type="protein sequence ID" value="CAG7682535.1"/>
    <property type="molecule type" value="Genomic_DNA"/>
</dbReference>
<organism evidence="1 2">
    <name type="scientific">Allacma fusca</name>
    <dbReference type="NCBI Taxonomy" id="39272"/>
    <lineage>
        <taxon>Eukaryota</taxon>
        <taxon>Metazoa</taxon>
        <taxon>Ecdysozoa</taxon>
        <taxon>Arthropoda</taxon>
        <taxon>Hexapoda</taxon>
        <taxon>Collembola</taxon>
        <taxon>Symphypleona</taxon>
        <taxon>Sminthuridae</taxon>
        <taxon>Allacma</taxon>
    </lineage>
</organism>
<evidence type="ECO:0000313" key="2">
    <source>
        <dbReference type="Proteomes" id="UP000708208"/>
    </source>
</evidence>
<comment type="caution">
    <text evidence="1">The sequence shown here is derived from an EMBL/GenBank/DDBJ whole genome shotgun (WGS) entry which is preliminary data.</text>
</comment>
<dbReference type="AlphaFoldDB" id="A0A8J2J211"/>
<keyword evidence="2" id="KW-1185">Reference proteome</keyword>
<reference evidence="1" key="1">
    <citation type="submission" date="2021-06" db="EMBL/GenBank/DDBJ databases">
        <authorList>
            <person name="Hodson N. C."/>
            <person name="Mongue J. A."/>
            <person name="Jaron S. K."/>
        </authorList>
    </citation>
    <scope>NUCLEOTIDE SEQUENCE</scope>
</reference>
<accession>A0A8J2J211</accession>
<sequence>MRKYAKMGSMASPVESMNPDKLRCFTSPIFMCPINPFCISTPLQFTASNTTGHRSPCRVHLPGAYISPTSYNEMLLPELDFLVAGTTGRVNKLHIVFGNEDPTLEFLKELKVSMTHLEKRFGSDTDKLVACEAWHMSKRFMLTISALSSFSSLYLQILPLFSPNSRASPSS</sequence>
<gene>
    <name evidence="1" type="ORF">AFUS01_LOCUS2905</name>
</gene>
<dbReference type="Proteomes" id="UP000708208">
    <property type="component" value="Unassembled WGS sequence"/>
</dbReference>
<protein>
    <submittedName>
        <fullName evidence="1">Uncharacterized protein</fullName>
    </submittedName>
</protein>
<name>A0A8J2J211_9HEXA</name>
<evidence type="ECO:0000313" key="1">
    <source>
        <dbReference type="EMBL" id="CAG7682535.1"/>
    </source>
</evidence>
<proteinExistence type="predicted"/>